<comment type="subcellular location">
    <subcellularLocation>
        <location evidence="6">Cell membrane</location>
        <topology evidence="6">Multi-pass membrane protein</topology>
    </subcellularLocation>
    <subcellularLocation>
        <location evidence="1">Membrane</location>
        <topology evidence="1">Multi-pass membrane protein</topology>
    </subcellularLocation>
</comment>
<dbReference type="InterPro" id="IPR013525">
    <property type="entry name" value="ABC2_TM"/>
</dbReference>
<dbReference type="InterPro" id="IPR047817">
    <property type="entry name" value="ABC2_TM_bact-type"/>
</dbReference>
<feature type="transmembrane region" description="Helical" evidence="6">
    <location>
        <begin position="138"/>
        <end position="158"/>
    </location>
</feature>
<evidence type="ECO:0000313" key="8">
    <source>
        <dbReference type="EMBL" id="NYI65844.1"/>
    </source>
</evidence>
<dbReference type="GO" id="GO:0043190">
    <property type="term" value="C:ATP-binding cassette (ABC) transporter complex"/>
    <property type="evidence" value="ECO:0007669"/>
    <property type="project" value="InterPro"/>
</dbReference>
<keyword evidence="4 6" id="KW-0472">Membrane</keyword>
<dbReference type="PANTHER" id="PTHR43229">
    <property type="entry name" value="NODULATION PROTEIN J"/>
    <property type="match status" value="1"/>
</dbReference>
<evidence type="ECO:0000256" key="6">
    <source>
        <dbReference type="RuleBase" id="RU361157"/>
    </source>
</evidence>
<feature type="transmembrane region" description="Helical" evidence="6">
    <location>
        <begin position="252"/>
        <end position="272"/>
    </location>
</feature>
<protein>
    <recommendedName>
        <fullName evidence="6">Transport permease protein</fullName>
    </recommendedName>
</protein>
<evidence type="ECO:0000313" key="9">
    <source>
        <dbReference type="Proteomes" id="UP000539111"/>
    </source>
</evidence>
<accession>A0A7Z0CZ27</accession>
<name>A0A7Z0CZ27_9MICO</name>
<dbReference type="PANTHER" id="PTHR43229:SF2">
    <property type="entry name" value="NODULATION PROTEIN J"/>
    <property type="match status" value="1"/>
</dbReference>
<keyword evidence="6" id="KW-0813">Transport</keyword>
<keyword evidence="3 6" id="KW-1133">Transmembrane helix</keyword>
<dbReference type="InterPro" id="IPR000412">
    <property type="entry name" value="ABC_2_transport"/>
</dbReference>
<sequence length="282" mass="30442">MSLASKDAAQHAHSPAVSAAKARRFGAWYVAEHKIRTMRGYKWTIAVDGVGSPIVYLFALGVGLATLVDKGMHGTADGVGYLPFVAPALLATAAMMTATEEFTYPVMDGFKWRRVYYGFNASPLSTGQLVDGIILGTAARLAATSIVYYIIMLIFGAVPNGGLGALTVPIALLCGLAVGTPLMSYSASITEDRGQFAMMMRFVITPLFLFSGTFFPLDRLPVYLQWIGWLSPLWHGSELGRVVSYGLAEPPWLTAAHIVYPLALAVAGWAVCRRLFARRLGK</sequence>
<evidence type="ECO:0000256" key="1">
    <source>
        <dbReference type="ARBA" id="ARBA00004141"/>
    </source>
</evidence>
<dbReference type="InterPro" id="IPR051784">
    <property type="entry name" value="Nod_factor_ABC_transporter"/>
</dbReference>
<feature type="transmembrane region" description="Helical" evidence="6">
    <location>
        <begin position="43"/>
        <end position="68"/>
    </location>
</feature>
<dbReference type="PRINTS" id="PR00164">
    <property type="entry name" value="ABC2TRNSPORT"/>
</dbReference>
<dbReference type="PIRSF" id="PIRSF006648">
    <property type="entry name" value="DrrB"/>
    <property type="match status" value="1"/>
</dbReference>
<dbReference type="GO" id="GO:0140359">
    <property type="term" value="F:ABC-type transporter activity"/>
    <property type="evidence" value="ECO:0007669"/>
    <property type="project" value="InterPro"/>
</dbReference>
<dbReference type="AlphaFoldDB" id="A0A7Z0CZ27"/>
<dbReference type="RefSeq" id="WP_179424829.1">
    <property type="nucleotide sequence ID" value="NZ_JACBZP010000001.1"/>
</dbReference>
<feature type="transmembrane region" description="Helical" evidence="6">
    <location>
        <begin position="80"/>
        <end position="98"/>
    </location>
</feature>
<reference evidence="8 9" key="1">
    <citation type="submission" date="2020-07" db="EMBL/GenBank/DDBJ databases">
        <title>Sequencing the genomes of 1000 actinobacteria strains.</title>
        <authorList>
            <person name="Klenk H.-P."/>
        </authorList>
    </citation>
    <scope>NUCLEOTIDE SEQUENCE [LARGE SCALE GENOMIC DNA]</scope>
    <source>
        <strain evidence="8 9">DSM 26341</strain>
    </source>
</reference>
<evidence type="ECO:0000256" key="4">
    <source>
        <dbReference type="ARBA" id="ARBA00023136"/>
    </source>
</evidence>
<proteinExistence type="inferred from homology"/>
<gene>
    <name evidence="8" type="ORF">BJY26_000150</name>
</gene>
<keyword evidence="5" id="KW-0046">Antibiotic resistance</keyword>
<evidence type="ECO:0000256" key="2">
    <source>
        <dbReference type="ARBA" id="ARBA00022692"/>
    </source>
</evidence>
<comment type="caution">
    <text evidence="6">Lacks conserved residue(s) required for the propagation of feature annotation.</text>
</comment>
<organism evidence="8 9">
    <name type="scientific">Spelaeicoccus albus</name>
    <dbReference type="NCBI Taxonomy" id="1280376"/>
    <lineage>
        <taxon>Bacteria</taxon>
        <taxon>Bacillati</taxon>
        <taxon>Actinomycetota</taxon>
        <taxon>Actinomycetes</taxon>
        <taxon>Micrococcales</taxon>
        <taxon>Brevibacteriaceae</taxon>
        <taxon>Spelaeicoccus</taxon>
    </lineage>
</organism>
<keyword evidence="9" id="KW-1185">Reference proteome</keyword>
<feature type="domain" description="ABC transmembrane type-2" evidence="7">
    <location>
        <begin position="44"/>
        <end position="279"/>
    </location>
</feature>
<keyword evidence="6" id="KW-1003">Cell membrane</keyword>
<evidence type="ECO:0000256" key="3">
    <source>
        <dbReference type="ARBA" id="ARBA00022989"/>
    </source>
</evidence>
<comment type="similarity">
    <text evidence="6">Belongs to the ABC-2 integral membrane protein family.</text>
</comment>
<evidence type="ECO:0000259" key="7">
    <source>
        <dbReference type="PROSITE" id="PS51012"/>
    </source>
</evidence>
<dbReference type="GO" id="GO:0046677">
    <property type="term" value="P:response to antibiotic"/>
    <property type="evidence" value="ECO:0007669"/>
    <property type="project" value="UniProtKB-KW"/>
</dbReference>
<dbReference type="Proteomes" id="UP000539111">
    <property type="component" value="Unassembled WGS sequence"/>
</dbReference>
<dbReference type="Pfam" id="PF01061">
    <property type="entry name" value="ABC2_membrane"/>
    <property type="match status" value="1"/>
</dbReference>
<dbReference type="EMBL" id="JACBZP010000001">
    <property type="protein sequence ID" value="NYI65844.1"/>
    <property type="molecule type" value="Genomic_DNA"/>
</dbReference>
<dbReference type="PROSITE" id="PS51012">
    <property type="entry name" value="ABC_TM2"/>
    <property type="match status" value="1"/>
</dbReference>
<keyword evidence="2 6" id="KW-0812">Transmembrane</keyword>
<feature type="transmembrane region" description="Helical" evidence="6">
    <location>
        <begin position="164"/>
        <end position="184"/>
    </location>
</feature>
<comment type="caution">
    <text evidence="8">The sequence shown here is derived from an EMBL/GenBank/DDBJ whole genome shotgun (WGS) entry which is preliminary data.</text>
</comment>
<evidence type="ECO:0000256" key="5">
    <source>
        <dbReference type="ARBA" id="ARBA00023251"/>
    </source>
</evidence>